<sequence>MVFCNIHLEIFIMKYFNLTFCCLFNFFNVGSYTTITYNCNTYIFIGRKINYLR</sequence>
<reference evidence="1" key="1">
    <citation type="submission" date="2024-05" db="EMBL/GenBank/DDBJ databases">
        <title>Complete genomes of an iridovirus, and two densoviruses identified in lab reared social spiders in California, USA.</title>
        <authorList>
            <person name="Millerwise S."/>
            <person name="Lund M.C."/>
            <person name="Schmidlin K."/>
            <person name="Kraberger S."/>
            <person name="Harrison J."/>
            <person name="Cease A."/>
            <person name="Pinter-Wollman N."/>
            <person name="Varsani A."/>
        </authorList>
    </citation>
    <scope>NUCLEOTIDE SEQUENCE</scope>
    <source>
        <strain evidence="1">SocP20</strain>
    </source>
</reference>
<evidence type="ECO:0000313" key="1">
    <source>
        <dbReference type="EMBL" id="XBY85831.1"/>
    </source>
</evidence>
<protein>
    <submittedName>
        <fullName evidence="1">Uncharacterized protein</fullName>
    </submittedName>
</protein>
<dbReference type="EMBL" id="PP847201">
    <property type="protein sequence ID" value="XBY85831.1"/>
    <property type="molecule type" value="Genomic_DNA"/>
</dbReference>
<proteinExistence type="predicted"/>
<organism evidence="1">
    <name type="scientific">Iridovirus sp</name>
    <dbReference type="NCBI Taxonomy" id="135728"/>
    <lineage>
        <taxon>Viruses</taxon>
        <taxon>Varidnaviria</taxon>
        <taxon>Bamfordvirae</taxon>
        <taxon>Nucleocytoviricota</taxon>
        <taxon>Megaviricetes</taxon>
        <taxon>Pimascovirales</taxon>
        <taxon>Pimascovirales incertae sedis</taxon>
        <taxon>Iridoviridae</taxon>
        <taxon>Betairidovirinae</taxon>
        <taxon>Iridovirus</taxon>
    </lineage>
</organism>
<name>A0AAU7YD42_9VIRU</name>
<accession>A0AAU7YD42</accession>